<keyword evidence="2 5" id="KW-0238">DNA-binding</keyword>
<dbReference type="InterPro" id="IPR009057">
    <property type="entry name" value="Homeodomain-like_sf"/>
</dbReference>
<feature type="domain" description="HTH araC/xylS-type" evidence="4">
    <location>
        <begin position="168"/>
        <end position="266"/>
    </location>
</feature>
<dbReference type="PANTHER" id="PTHR43280">
    <property type="entry name" value="ARAC-FAMILY TRANSCRIPTIONAL REGULATOR"/>
    <property type="match status" value="1"/>
</dbReference>
<evidence type="ECO:0000259" key="4">
    <source>
        <dbReference type="PROSITE" id="PS01124"/>
    </source>
</evidence>
<proteinExistence type="predicted"/>
<dbReference type="Gene3D" id="1.10.10.60">
    <property type="entry name" value="Homeodomain-like"/>
    <property type="match status" value="2"/>
</dbReference>
<dbReference type="AlphaFoldDB" id="A0A1G8TCI8"/>
<sequence length="270" mass="31219">MQHLQKGEFFGQTNKTVHLNNLVLTDTEYTKPTVDWHYHENAYFTFILQGNVIEGNKKEIYNCSPGSLLFHNWQESHYNIKPDGFTRGFHIEMEQQWFADADLDIHLLQGSTNIAHPDIKLLMYQIFRETKIEDGVTALSIQTLLTDAFSQLNQIQKNSGKAKPNWVSTLDEILHEEFANNLTLAYLSASAHIHPVHLSRDFSKYFHCNLGEYIRKIRVEKATALLSGQKMPLAEIAYRCGFFDQSHLTRCFKAWNGQNPSAFRKMLLHS</sequence>
<dbReference type="InterPro" id="IPR003313">
    <property type="entry name" value="AraC-bd"/>
</dbReference>
<dbReference type="STRING" id="1128970.SAMN04487935_0920"/>
<dbReference type="EMBL" id="FNEZ01000001">
    <property type="protein sequence ID" value="SDJ39218.1"/>
    <property type="molecule type" value="Genomic_DNA"/>
</dbReference>
<dbReference type="PANTHER" id="PTHR43280:SF2">
    <property type="entry name" value="HTH-TYPE TRANSCRIPTIONAL REGULATOR EXSA"/>
    <property type="match status" value="1"/>
</dbReference>
<dbReference type="SUPFAM" id="SSF46689">
    <property type="entry name" value="Homeodomain-like"/>
    <property type="match status" value="2"/>
</dbReference>
<evidence type="ECO:0000256" key="3">
    <source>
        <dbReference type="ARBA" id="ARBA00023163"/>
    </source>
</evidence>
<keyword evidence="3" id="KW-0804">Transcription</keyword>
<evidence type="ECO:0000313" key="5">
    <source>
        <dbReference type="EMBL" id="SDJ39218.1"/>
    </source>
</evidence>
<dbReference type="Pfam" id="PF12833">
    <property type="entry name" value="HTH_18"/>
    <property type="match status" value="1"/>
</dbReference>
<dbReference type="SMART" id="SM00342">
    <property type="entry name" value="HTH_ARAC"/>
    <property type="match status" value="1"/>
</dbReference>
<gene>
    <name evidence="5" type="ORF">SAMN04487935_0920</name>
</gene>
<dbReference type="InterPro" id="IPR037923">
    <property type="entry name" value="HTH-like"/>
</dbReference>
<dbReference type="Proteomes" id="UP000199580">
    <property type="component" value="Unassembled WGS sequence"/>
</dbReference>
<dbReference type="GO" id="GO:0003700">
    <property type="term" value="F:DNA-binding transcription factor activity"/>
    <property type="evidence" value="ECO:0007669"/>
    <property type="project" value="InterPro"/>
</dbReference>
<dbReference type="PROSITE" id="PS00041">
    <property type="entry name" value="HTH_ARAC_FAMILY_1"/>
    <property type="match status" value="1"/>
</dbReference>
<protein>
    <submittedName>
        <fullName evidence="5">AraC-type DNA-binding protein</fullName>
    </submittedName>
</protein>
<keyword evidence="1" id="KW-0805">Transcription regulation</keyword>
<evidence type="ECO:0000313" key="6">
    <source>
        <dbReference type="Proteomes" id="UP000199580"/>
    </source>
</evidence>
<name>A0A1G8TCI8_9FLAO</name>
<keyword evidence="6" id="KW-1185">Reference proteome</keyword>
<dbReference type="GO" id="GO:0043565">
    <property type="term" value="F:sequence-specific DNA binding"/>
    <property type="evidence" value="ECO:0007669"/>
    <property type="project" value="InterPro"/>
</dbReference>
<dbReference type="RefSeq" id="WP_091392194.1">
    <property type="nucleotide sequence ID" value="NZ_BKAI01000002.1"/>
</dbReference>
<dbReference type="PROSITE" id="PS01124">
    <property type="entry name" value="HTH_ARAC_FAMILY_2"/>
    <property type="match status" value="1"/>
</dbReference>
<dbReference type="InterPro" id="IPR018060">
    <property type="entry name" value="HTH_AraC"/>
</dbReference>
<dbReference type="Pfam" id="PF02311">
    <property type="entry name" value="AraC_binding"/>
    <property type="match status" value="1"/>
</dbReference>
<evidence type="ECO:0000256" key="1">
    <source>
        <dbReference type="ARBA" id="ARBA00023015"/>
    </source>
</evidence>
<dbReference type="SUPFAM" id="SSF51215">
    <property type="entry name" value="Regulatory protein AraC"/>
    <property type="match status" value="1"/>
</dbReference>
<accession>A0A1G8TCI8</accession>
<dbReference type="OrthoDB" id="511992at2"/>
<organism evidence="5 6">
    <name type="scientific">Flavobacterium noncentrifugens</name>
    <dbReference type="NCBI Taxonomy" id="1128970"/>
    <lineage>
        <taxon>Bacteria</taxon>
        <taxon>Pseudomonadati</taxon>
        <taxon>Bacteroidota</taxon>
        <taxon>Flavobacteriia</taxon>
        <taxon>Flavobacteriales</taxon>
        <taxon>Flavobacteriaceae</taxon>
        <taxon>Flavobacterium</taxon>
    </lineage>
</organism>
<reference evidence="5 6" key="1">
    <citation type="submission" date="2016-10" db="EMBL/GenBank/DDBJ databases">
        <authorList>
            <person name="de Groot N.N."/>
        </authorList>
    </citation>
    <scope>NUCLEOTIDE SEQUENCE [LARGE SCALE GENOMIC DNA]</scope>
    <source>
        <strain evidence="5 6">CGMCC 1.10076</strain>
    </source>
</reference>
<dbReference type="InterPro" id="IPR018062">
    <property type="entry name" value="HTH_AraC-typ_CS"/>
</dbReference>
<evidence type="ECO:0000256" key="2">
    <source>
        <dbReference type="ARBA" id="ARBA00023125"/>
    </source>
</evidence>